<accession>A0A1E3PZ87</accession>
<evidence type="ECO:0000256" key="5">
    <source>
        <dbReference type="ARBA" id="ARBA00023242"/>
    </source>
</evidence>
<evidence type="ECO:0000256" key="4">
    <source>
        <dbReference type="ARBA" id="ARBA00021502"/>
    </source>
</evidence>
<dbReference type="GO" id="GO:0006364">
    <property type="term" value="P:rRNA processing"/>
    <property type="evidence" value="ECO:0007669"/>
    <property type="project" value="TreeGrafter"/>
</dbReference>
<dbReference type="Pfam" id="PF08167">
    <property type="entry name" value="RIX1"/>
    <property type="match status" value="1"/>
</dbReference>
<feature type="compositionally biased region" description="Polar residues" evidence="6">
    <location>
        <begin position="646"/>
        <end position="694"/>
    </location>
</feature>
<keyword evidence="9" id="KW-1185">Reference proteome</keyword>
<feature type="compositionally biased region" description="Basic and acidic residues" evidence="6">
    <location>
        <begin position="732"/>
        <end position="747"/>
    </location>
</feature>
<dbReference type="Proteomes" id="UP000094385">
    <property type="component" value="Unassembled WGS sequence"/>
</dbReference>
<feature type="domain" description="Pre-rRNA-processing protein RIX1 N-terminal" evidence="7">
    <location>
        <begin position="16"/>
        <end position="209"/>
    </location>
</feature>
<dbReference type="AlphaFoldDB" id="A0A1E3PZ87"/>
<sequence>MSANYNKGLSTSASQLRSCLTTLLSPNHETLLPRHLGAAAACLGSSAAIKSSEPQILHRVRVRLSALLQSHSSQVRLCGAELIYTLVGVDWESLASHGATWIKLLLIILEKRNDNFATLRAVIRALCKLFALTRGKPTLTRELTTPNIPPFATFLLALSSSSGQPDLRALPMTLPALLAILRDHPTTFRPFASKLLNNILYPLLNSSSHTGKAVGCEIELLTRKLFVSMYLAVPKDHLLEWRIAILKVVGETHKAISQTFDIIDEDAAYANVPSGWDSTVDIQDSFVGILRIEMLLRTLEAFLNTATQSQVQLPISSIVQLVDRLLSLDPENLQFKDTSDRIKQDFILSVLPTVHANVYGFLTTFVKTAGQSLLPHAYTILSHVATVPASRNSLYNIPVYTFLAEFLSVMAFVPTSLNSEINQAVELALSNLSSIQHAPSSLPDFASHPQAFISQPPSQITIPAIKFLAAVVGTAPDLPATTRSLIDRFSIVRSHVGRAEERLLLEGVLQPGRNIRWSILPMATRKLPNSRNMGGILHPRFPPVPMRAEDTLGSLSAADLEYLAGKHKKEAENGEEDEPSEAALDKPTVARLTSDSVGVGAVSSSETLSALQSGIPQVSASADTAGSEHLGGRTSMEDVEPAQPHATASSSGLRPSTFSETGLPTLTASAMSHISTGQQSFSTPTDTAPQVSSNMNHSNFKIVVPIVPPPASQVVNPGAVELSGVSNVGNETTDRKRSREGAALEESKRPKFLESATDGRLDPSSDLAGRRQISQKVSPVISASNQTLSVEVTPNDGIAQTLDDSGNGMEIGEFTTVSERGSVKQIDESHPSSEQDVAGMTDEVKDKTSGDDGVDNLDEFVVPPIDTEWSSDEN</sequence>
<evidence type="ECO:0000256" key="2">
    <source>
        <dbReference type="ARBA" id="ARBA00004123"/>
    </source>
</evidence>
<comment type="function">
    <text evidence="1">Component of the RIX1 complex required for processing of ITS2 sequences from 35S pre-rRNA and the nucleoplasmic transit of the pre-60S ribosomal subunits. Regulates pre-60S association of the critical remodeling factor MDN1.</text>
</comment>
<organism evidence="8 9">
    <name type="scientific">Lipomyces starkeyi NRRL Y-11557</name>
    <dbReference type="NCBI Taxonomy" id="675824"/>
    <lineage>
        <taxon>Eukaryota</taxon>
        <taxon>Fungi</taxon>
        <taxon>Dikarya</taxon>
        <taxon>Ascomycota</taxon>
        <taxon>Saccharomycotina</taxon>
        <taxon>Lipomycetes</taxon>
        <taxon>Lipomycetales</taxon>
        <taxon>Lipomycetaceae</taxon>
        <taxon>Lipomyces</taxon>
    </lineage>
</organism>
<dbReference type="GO" id="GO:0005634">
    <property type="term" value="C:nucleus"/>
    <property type="evidence" value="ECO:0007669"/>
    <property type="project" value="UniProtKB-SubCell"/>
</dbReference>
<feature type="region of interest" description="Disordered" evidence="6">
    <location>
        <begin position="614"/>
        <end position="694"/>
    </location>
</feature>
<comment type="similarity">
    <text evidence="3">Belongs to the RIX1/PELP1 family.</text>
</comment>
<evidence type="ECO:0000256" key="1">
    <source>
        <dbReference type="ARBA" id="ARBA00003770"/>
    </source>
</evidence>
<feature type="region of interest" description="Disordered" evidence="6">
    <location>
        <begin position="723"/>
        <end position="747"/>
    </location>
</feature>
<dbReference type="PANTHER" id="PTHR34105">
    <property type="entry name" value="PROLINE-, GLUTAMIC ACID- AND LEUCINE-RICH PROTEIN 1"/>
    <property type="match status" value="1"/>
</dbReference>
<dbReference type="OrthoDB" id="20900at2759"/>
<dbReference type="InterPro" id="IPR016024">
    <property type="entry name" value="ARM-type_fold"/>
</dbReference>
<protein>
    <recommendedName>
        <fullName evidence="4">Pre-rRNA-processing protein RIX1</fullName>
    </recommendedName>
</protein>
<name>A0A1E3PZ87_LIPST</name>
<feature type="region of interest" description="Disordered" evidence="6">
    <location>
        <begin position="817"/>
        <end position="874"/>
    </location>
</feature>
<dbReference type="STRING" id="675824.A0A1E3PZ87"/>
<comment type="subcellular location">
    <subcellularLocation>
        <location evidence="2">Nucleus</location>
    </subcellularLocation>
</comment>
<feature type="region of interest" description="Disordered" evidence="6">
    <location>
        <begin position="567"/>
        <end position="589"/>
    </location>
</feature>
<feature type="compositionally biased region" description="Polar residues" evidence="6">
    <location>
        <begin position="614"/>
        <end position="624"/>
    </location>
</feature>
<keyword evidence="5" id="KW-0539">Nucleus</keyword>
<proteinExistence type="inferred from homology"/>
<evidence type="ECO:0000313" key="8">
    <source>
        <dbReference type="EMBL" id="ODQ70769.1"/>
    </source>
</evidence>
<evidence type="ECO:0000313" key="9">
    <source>
        <dbReference type="Proteomes" id="UP000094385"/>
    </source>
</evidence>
<reference evidence="8 9" key="1">
    <citation type="journal article" date="2016" name="Proc. Natl. Acad. Sci. U.S.A.">
        <title>Comparative genomics of biotechnologically important yeasts.</title>
        <authorList>
            <person name="Riley R."/>
            <person name="Haridas S."/>
            <person name="Wolfe K.H."/>
            <person name="Lopes M.R."/>
            <person name="Hittinger C.T."/>
            <person name="Goeker M."/>
            <person name="Salamov A.A."/>
            <person name="Wisecaver J.H."/>
            <person name="Long T.M."/>
            <person name="Calvey C.H."/>
            <person name="Aerts A.L."/>
            <person name="Barry K.W."/>
            <person name="Choi C."/>
            <person name="Clum A."/>
            <person name="Coughlan A.Y."/>
            <person name="Deshpande S."/>
            <person name="Douglass A.P."/>
            <person name="Hanson S.J."/>
            <person name="Klenk H.-P."/>
            <person name="LaButti K.M."/>
            <person name="Lapidus A."/>
            <person name="Lindquist E.A."/>
            <person name="Lipzen A.M."/>
            <person name="Meier-Kolthoff J.P."/>
            <person name="Ohm R.A."/>
            <person name="Otillar R.P."/>
            <person name="Pangilinan J.L."/>
            <person name="Peng Y."/>
            <person name="Rokas A."/>
            <person name="Rosa C.A."/>
            <person name="Scheuner C."/>
            <person name="Sibirny A.A."/>
            <person name="Slot J.C."/>
            <person name="Stielow J.B."/>
            <person name="Sun H."/>
            <person name="Kurtzman C.P."/>
            <person name="Blackwell M."/>
            <person name="Grigoriev I.V."/>
            <person name="Jeffries T.W."/>
        </authorList>
    </citation>
    <scope>NUCLEOTIDE SEQUENCE [LARGE SCALE GENOMIC DNA]</scope>
    <source>
        <strain evidence="8 9">NRRL Y-11557</strain>
    </source>
</reference>
<dbReference type="PANTHER" id="PTHR34105:SF1">
    <property type="entry name" value="PROLINE-, GLUTAMIC ACID- AND LEUCINE-RICH PROTEIN 1"/>
    <property type="match status" value="1"/>
</dbReference>
<evidence type="ECO:0000256" key="3">
    <source>
        <dbReference type="ARBA" id="ARBA00010511"/>
    </source>
</evidence>
<dbReference type="EMBL" id="KV454299">
    <property type="protein sequence ID" value="ODQ70769.1"/>
    <property type="molecule type" value="Genomic_DNA"/>
</dbReference>
<dbReference type="SUPFAM" id="SSF48371">
    <property type="entry name" value="ARM repeat"/>
    <property type="match status" value="1"/>
</dbReference>
<feature type="compositionally biased region" description="Basic and acidic residues" evidence="6">
    <location>
        <begin position="821"/>
        <end position="833"/>
    </location>
</feature>
<dbReference type="InterPro" id="IPR012583">
    <property type="entry name" value="RIX1_N"/>
</dbReference>
<evidence type="ECO:0000256" key="6">
    <source>
        <dbReference type="SAM" id="MobiDB-lite"/>
    </source>
</evidence>
<gene>
    <name evidence="8" type="ORF">LIPSTDRAFT_74239</name>
</gene>
<evidence type="ECO:0000259" key="7">
    <source>
        <dbReference type="Pfam" id="PF08167"/>
    </source>
</evidence>